<proteinExistence type="predicted"/>
<gene>
    <name evidence="1" type="ORF">Q2T42_10925</name>
</gene>
<reference evidence="1" key="2">
    <citation type="submission" date="2023-07" db="EMBL/GenBank/DDBJ databases">
        <authorList>
            <person name="Bai X.-H."/>
            <person name="Wang H.-H."/>
            <person name="Wang J."/>
            <person name="Ma M.-Y."/>
            <person name="Hu H.-H."/>
            <person name="Song Z.-L."/>
            <person name="Ma H.-G."/>
            <person name="Fan Y."/>
            <person name="Du C.-Y."/>
            <person name="Xu J.-C."/>
        </authorList>
    </citation>
    <scope>NUCLEOTIDE SEQUENCE</scope>
    <source>
        <strain evidence="1">CZ1</strain>
    </source>
</reference>
<protein>
    <submittedName>
        <fullName evidence="1">Uncharacterized protein</fullName>
    </submittedName>
</protein>
<dbReference type="AlphaFoldDB" id="A0AA97ATA9"/>
<organism evidence="1">
    <name type="scientific">Leptolyngbya boryana CZ1</name>
    <dbReference type="NCBI Taxonomy" id="3060204"/>
    <lineage>
        <taxon>Bacteria</taxon>
        <taxon>Bacillati</taxon>
        <taxon>Cyanobacteriota</taxon>
        <taxon>Cyanophyceae</taxon>
        <taxon>Leptolyngbyales</taxon>
        <taxon>Leptolyngbyaceae</taxon>
        <taxon>Leptolyngbya group</taxon>
        <taxon>Leptolyngbya</taxon>
    </lineage>
</organism>
<dbReference type="EMBL" id="CP130144">
    <property type="protein sequence ID" value="WNZ48339.1"/>
    <property type="molecule type" value="Genomic_DNA"/>
</dbReference>
<name>A0AA97ATA9_LEPBY</name>
<accession>A0AA97ATA9</accession>
<evidence type="ECO:0000313" key="1">
    <source>
        <dbReference type="EMBL" id="WNZ48339.1"/>
    </source>
</evidence>
<reference evidence="1" key="1">
    <citation type="journal article" date="2023" name="Plants (Basel)">
        <title>Genomic Analysis of Leptolyngbya boryana CZ1 Reveals Efficient Carbon Fixation Modules.</title>
        <authorList>
            <person name="Bai X."/>
            <person name="Wang H."/>
            <person name="Cheng W."/>
            <person name="Wang J."/>
            <person name="Ma M."/>
            <person name="Hu H."/>
            <person name="Song Z."/>
            <person name="Ma H."/>
            <person name="Fan Y."/>
            <person name="Du C."/>
            <person name="Xu J."/>
        </authorList>
    </citation>
    <scope>NUCLEOTIDE SEQUENCE</scope>
    <source>
        <strain evidence="1">CZ1</strain>
    </source>
</reference>
<dbReference type="RefSeq" id="WP_316428640.1">
    <property type="nucleotide sequence ID" value="NZ_CP130144.1"/>
</dbReference>
<sequence>MPIDQIALIQTVYDTIFSTLVQPPRPGAPNTRSQEMLLTLEWPGQQLDASQYQNPWTPQNPNGSTLATEMFSALIDAIPLVDATYVDSGVTVEEMYEFALAANAIPLPPDASGQVPPNPVNVTLQNARQLFEHTKMASVIQPVLSYRPSYATPGNWCDEAAMQTWTQINVNSNQTKKIADSPFVRVGGAKRIKDGIWKLPKGGIKPGGTIETPPIRTLPIDPEILRRTRINPRLDRVVARPLNTATLATPAVTAKQALQMQHISPNPMLVSRIRPDILEKIKLRPLEDRAIDTETKDLNISFRCCRVNFSRPWLLKSLLEITGWTLPGQAPGSLSSGKLEENFGSFPLLPIGFIAVRDLKISANWSKVDREFATQVASGKQAIGFGPFSLCGNYAESGKTYTSSFDGVTISSPGLQILGWINLVIPFAPPA</sequence>